<keyword evidence="8" id="KW-0732">Signal</keyword>
<proteinExistence type="predicted"/>
<evidence type="ECO:0000313" key="11">
    <source>
        <dbReference type="Proteomes" id="UP000192578"/>
    </source>
</evidence>
<keyword evidence="4 7" id="KW-1133">Transmembrane helix</keyword>
<evidence type="ECO:0000256" key="1">
    <source>
        <dbReference type="ARBA" id="ARBA00004370"/>
    </source>
</evidence>
<accession>A0A1W0WS65</accession>
<dbReference type="GO" id="GO:0005886">
    <property type="term" value="C:plasma membrane"/>
    <property type="evidence" value="ECO:0007669"/>
    <property type="project" value="TreeGrafter"/>
</dbReference>
<dbReference type="Gene3D" id="3.40.50.2300">
    <property type="match status" value="2"/>
</dbReference>
<feature type="chain" id="PRO_5012393365" description="Receptor ligand binding region domain-containing protein" evidence="8">
    <location>
        <begin position="20"/>
        <end position="483"/>
    </location>
</feature>
<dbReference type="InterPro" id="IPR001828">
    <property type="entry name" value="ANF_lig-bd_rcpt"/>
</dbReference>
<dbReference type="Pfam" id="PF01094">
    <property type="entry name" value="ANF_receptor"/>
    <property type="match status" value="1"/>
</dbReference>
<comment type="subcellular location">
    <subcellularLocation>
        <location evidence="1">Membrane</location>
    </subcellularLocation>
</comment>
<dbReference type="PANTHER" id="PTHR11920">
    <property type="entry name" value="GUANYLYL CYCLASE"/>
    <property type="match status" value="1"/>
</dbReference>
<keyword evidence="3" id="KW-0547">Nucleotide-binding</keyword>
<gene>
    <name evidence="10" type="ORF">BV898_07976</name>
</gene>
<dbReference type="GO" id="GO:0000166">
    <property type="term" value="F:nucleotide binding"/>
    <property type="evidence" value="ECO:0007669"/>
    <property type="project" value="UniProtKB-KW"/>
</dbReference>
<feature type="signal peptide" evidence="8">
    <location>
        <begin position="1"/>
        <end position="19"/>
    </location>
</feature>
<evidence type="ECO:0000313" key="10">
    <source>
        <dbReference type="EMBL" id="OQV18035.1"/>
    </source>
</evidence>
<comment type="caution">
    <text evidence="10">The sequence shown here is derived from an EMBL/GenBank/DDBJ whole genome shotgun (WGS) entry which is preliminary data.</text>
</comment>
<dbReference type="InterPro" id="IPR050401">
    <property type="entry name" value="Cyclic_nucleotide_synthase"/>
</dbReference>
<dbReference type="GO" id="GO:0001653">
    <property type="term" value="F:peptide receptor activity"/>
    <property type="evidence" value="ECO:0007669"/>
    <property type="project" value="TreeGrafter"/>
</dbReference>
<keyword evidence="6" id="KW-0456">Lyase</keyword>
<dbReference type="OrthoDB" id="6158579at2759"/>
<keyword evidence="2 7" id="KW-0812">Transmembrane</keyword>
<evidence type="ECO:0000256" key="6">
    <source>
        <dbReference type="ARBA" id="ARBA00023239"/>
    </source>
</evidence>
<evidence type="ECO:0000256" key="4">
    <source>
        <dbReference type="ARBA" id="ARBA00022989"/>
    </source>
</evidence>
<dbReference type="GO" id="GO:0004383">
    <property type="term" value="F:guanylate cyclase activity"/>
    <property type="evidence" value="ECO:0007669"/>
    <property type="project" value="TreeGrafter"/>
</dbReference>
<dbReference type="PANTHER" id="PTHR11920:SF501">
    <property type="entry name" value="GUANYLATE CYCLASE 32E"/>
    <property type="match status" value="1"/>
</dbReference>
<feature type="domain" description="Receptor ligand binding region" evidence="9">
    <location>
        <begin position="191"/>
        <end position="361"/>
    </location>
</feature>
<organism evidence="10 11">
    <name type="scientific">Hypsibius exemplaris</name>
    <name type="common">Freshwater tardigrade</name>
    <dbReference type="NCBI Taxonomy" id="2072580"/>
    <lineage>
        <taxon>Eukaryota</taxon>
        <taxon>Metazoa</taxon>
        <taxon>Ecdysozoa</taxon>
        <taxon>Tardigrada</taxon>
        <taxon>Eutardigrada</taxon>
        <taxon>Parachela</taxon>
        <taxon>Hypsibioidea</taxon>
        <taxon>Hypsibiidae</taxon>
        <taxon>Hypsibius</taxon>
    </lineage>
</organism>
<evidence type="ECO:0000256" key="3">
    <source>
        <dbReference type="ARBA" id="ARBA00022741"/>
    </source>
</evidence>
<evidence type="ECO:0000256" key="7">
    <source>
        <dbReference type="SAM" id="Phobius"/>
    </source>
</evidence>
<dbReference type="EMBL" id="MTYJ01000054">
    <property type="protein sequence ID" value="OQV18035.1"/>
    <property type="molecule type" value="Genomic_DNA"/>
</dbReference>
<dbReference type="AlphaFoldDB" id="A0A1W0WS65"/>
<evidence type="ECO:0000256" key="5">
    <source>
        <dbReference type="ARBA" id="ARBA00023136"/>
    </source>
</evidence>
<reference evidence="11" key="1">
    <citation type="submission" date="2017-01" db="EMBL/GenBank/DDBJ databases">
        <title>Comparative genomics of anhydrobiosis in the tardigrade Hypsibius dujardini.</title>
        <authorList>
            <person name="Yoshida Y."/>
            <person name="Koutsovoulos G."/>
            <person name="Laetsch D."/>
            <person name="Stevens L."/>
            <person name="Kumar S."/>
            <person name="Horikawa D."/>
            <person name="Ishino K."/>
            <person name="Komine S."/>
            <person name="Tomita M."/>
            <person name="Blaxter M."/>
            <person name="Arakawa K."/>
        </authorList>
    </citation>
    <scope>NUCLEOTIDE SEQUENCE [LARGE SCALE GENOMIC DNA]</scope>
    <source>
        <strain evidence="11">Z151</strain>
    </source>
</reference>
<protein>
    <recommendedName>
        <fullName evidence="9">Receptor ligand binding region domain-containing protein</fullName>
    </recommendedName>
</protein>
<keyword evidence="11" id="KW-1185">Reference proteome</keyword>
<evidence type="ECO:0000256" key="2">
    <source>
        <dbReference type="ARBA" id="ARBA00022692"/>
    </source>
</evidence>
<evidence type="ECO:0000259" key="9">
    <source>
        <dbReference type="Pfam" id="PF01094"/>
    </source>
</evidence>
<name>A0A1W0WS65_HYPEX</name>
<dbReference type="GO" id="GO:0007168">
    <property type="term" value="P:receptor guanylyl cyclase signaling pathway"/>
    <property type="evidence" value="ECO:0007669"/>
    <property type="project" value="TreeGrafter"/>
</dbReference>
<keyword evidence="5 7" id="KW-0472">Membrane</keyword>
<evidence type="ECO:0000256" key="8">
    <source>
        <dbReference type="SAM" id="SignalP"/>
    </source>
</evidence>
<feature type="transmembrane region" description="Helical" evidence="7">
    <location>
        <begin position="420"/>
        <end position="440"/>
    </location>
</feature>
<sequence>MFLLLILFSRFSHLHVVRTTHTEILVALQYDLPGYTSNAVFTQPAFYVSQQRAMQRYGSDFSISIQYFQNTSHKTCDDVMASNVKDISEYLYRQNRTDNCYLIITNDCNDQNGLSSLAAELDVMMFSLNPGLLMADLLTPNLGPPTTVSVGQSALGFSMAVLRLLVIHEWYSAVYLTDVSPTGSSFYRDLVYVLFMTAKLVLRILEMTDELGMTNGEFVFINVQPLQSPTYGTSAQFTLSANHAASLSVYRSLIFITNQAPDNNLSNVNLEIADRARTQFNYTYPEGVQPLNTTIAEMVYNAVELFALLVNESCHGPMGSCSGLRLAELITNRTFDLTTRNIYITPGRGRLVDLDVYAFNTSSSSLEVIGMYDSGERRFSFIPGRSIPWPTRDGKAPRDVPLCGFSGKEGICTINEKSTALIAALAVVACIVLLIGFSCVTRHYFVKSHLPADEWKLNNQDLRIRWVDDNPFRRSMYDDGKTF</sequence>
<dbReference type="SUPFAM" id="SSF53822">
    <property type="entry name" value="Periplasmic binding protein-like I"/>
    <property type="match status" value="1"/>
</dbReference>
<dbReference type="GO" id="GO:0004016">
    <property type="term" value="F:adenylate cyclase activity"/>
    <property type="evidence" value="ECO:0007669"/>
    <property type="project" value="TreeGrafter"/>
</dbReference>
<dbReference type="Proteomes" id="UP000192578">
    <property type="component" value="Unassembled WGS sequence"/>
</dbReference>
<dbReference type="InterPro" id="IPR028082">
    <property type="entry name" value="Peripla_BP_I"/>
</dbReference>